<dbReference type="STRING" id="39495.SAMN02745111_01842"/>
<dbReference type="Pfam" id="PF02368">
    <property type="entry name" value="Big_2"/>
    <property type="match status" value="2"/>
</dbReference>
<accession>A0A1T4VWN0</accession>
<dbReference type="InterPro" id="IPR008964">
    <property type="entry name" value="Invasin/intimin_cell_adhesion"/>
</dbReference>
<feature type="domain" description="BIG2" evidence="1">
    <location>
        <begin position="32"/>
        <end position="110"/>
    </location>
</feature>
<dbReference type="Gene3D" id="2.60.40.1080">
    <property type="match status" value="2"/>
</dbReference>
<gene>
    <name evidence="2" type="ORF">SAMN02745111_01842</name>
</gene>
<sequence length="638" mass="71276">MKRKKNLGRVITTLAMALAITGVISMKAEAKSLNNIKLMAPSGKTVKVAKGKKVKLKTIVKKLKNKKVSFKSGNPKIAKVNVKGVVSGIKNGKTKITVKSKNNPKIKNTIKVVVYKNAVKNIKLNKKKINLSAGGQCKLKAKITPNKNVSKVLKYTSSNKNVAIVTKKGVIKAVAAGSAKITVKTTDGSNKKAVCKVTVTKKNIENSNKLIGIKNVKVRCKYALDVELTCAKKLDYDDFEVFKYYIEDGKITQRLYIESINTVDNIHYEIALANMEYNSYFKFDAYNFLDYNSMVKVKINGLSGVKEKVIRIDSDYAFNSCINDTMVDRYIMGEVGSEIDKSIAFGDDSKGYFIPLSYSAPLEISTYNVPEGLSVRVVNSLLNSEDRSYGADAPFVVIKGKCIKGLNGHKMVITGKDAIGRTLQINVYFYISDSSNDYGKAINKTCLTYKPHKDSFEHGLNGEVNYTPIVIVSGRVYSYSILSYNYLEASDYKATGLPENVIMTDDGEIIVEDYDKEVKAGVYNITISFTTKNNKKLEIPYRLTLTDGIIVKGKYTYADGSPCADSEIYFNKNYEYNNSSYANVGIYTNSNGEYMVRLKPGNYDIYESSFEHSYVSYQNVFEKDQICNLKNRFYRKDS</sequence>
<organism evidence="2 3">
    <name type="scientific">Eubacterium uniforme</name>
    <dbReference type="NCBI Taxonomy" id="39495"/>
    <lineage>
        <taxon>Bacteria</taxon>
        <taxon>Bacillati</taxon>
        <taxon>Bacillota</taxon>
        <taxon>Clostridia</taxon>
        <taxon>Eubacteriales</taxon>
        <taxon>Eubacteriaceae</taxon>
        <taxon>Eubacterium</taxon>
    </lineage>
</organism>
<feature type="domain" description="BIG2" evidence="1">
    <location>
        <begin position="118"/>
        <end position="195"/>
    </location>
</feature>
<name>A0A1T4VWN0_9FIRM</name>
<dbReference type="InterPro" id="IPR003343">
    <property type="entry name" value="Big_2"/>
</dbReference>
<dbReference type="Proteomes" id="UP000190814">
    <property type="component" value="Unassembled WGS sequence"/>
</dbReference>
<dbReference type="SMART" id="SM00635">
    <property type="entry name" value="BID_2"/>
    <property type="match status" value="2"/>
</dbReference>
<evidence type="ECO:0000259" key="1">
    <source>
        <dbReference type="SMART" id="SM00635"/>
    </source>
</evidence>
<dbReference type="EMBL" id="FUXZ01000011">
    <property type="protein sequence ID" value="SKA69413.1"/>
    <property type="molecule type" value="Genomic_DNA"/>
</dbReference>
<dbReference type="OrthoDB" id="1774798at2"/>
<evidence type="ECO:0000313" key="3">
    <source>
        <dbReference type="Proteomes" id="UP000190814"/>
    </source>
</evidence>
<keyword evidence="3" id="KW-1185">Reference proteome</keyword>
<reference evidence="2 3" key="1">
    <citation type="submission" date="2017-02" db="EMBL/GenBank/DDBJ databases">
        <authorList>
            <person name="Peterson S.W."/>
        </authorList>
    </citation>
    <scope>NUCLEOTIDE SEQUENCE [LARGE SCALE GENOMIC DNA]</scope>
    <source>
        <strain evidence="2 3">ATCC 35992</strain>
    </source>
</reference>
<proteinExistence type="predicted"/>
<dbReference type="AlphaFoldDB" id="A0A1T4VWN0"/>
<evidence type="ECO:0000313" key="2">
    <source>
        <dbReference type="EMBL" id="SKA69413.1"/>
    </source>
</evidence>
<dbReference type="SUPFAM" id="SSF49373">
    <property type="entry name" value="Invasin/intimin cell-adhesion fragments"/>
    <property type="match status" value="2"/>
</dbReference>
<dbReference type="RefSeq" id="WP_078766691.1">
    <property type="nucleotide sequence ID" value="NZ_FUXZ01000011.1"/>
</dbReference>
<dbReference type="InterPro" id="IPR008969">
    <property type="entry name" value="CarboxyPept-like_regulatory"/>
</dbReference>
<protein>
    <submittedName>
        <fullName evidence="2">Ig-like domain (Group 2)</fullName>
    </submittedName>
</protein>
<dbReference type="SUPFAM" id="SSF49464">
    <property type="entry name" value="Carboxypeptidase regulatory domain-like"/>
    <property type="match status" value="1"/>
</dbReference>